<evidence type="ECO:0008006" key="4">
    <source>
        <dbReference type="Google" id="ProtNLM"/>
    </source>
</evidence>
<dbReference type="InterPro" id="IPR036388">
    <property type="entry name" value="WH-like_DNA-bd_sf"/>
</dbReference>
<dbReference type="EMBL" id="PJCH01000005">
    <property type="protein sequence ID" value="PQA88243.1"/>
    <property type="molecule type" value="Genomic_DNA"/>
</dbReference>
<dbReference type="InterPro" id="IPR000600">
    <property type="entry name" value="ROK"/>
</dbReference>
<accession>A0A2S7K6W0</accession>
<evidence type="ECO:0000313" key="3">
    <source>
        <dbReference type="Proteomes" id="UP000239504"/>
    </source>
</evidence>
<comment type="similarity">
    <text evidence="1">Belongs to the ROK (NagC/XylR) family.</text>
</comment>
<dbReference type="PANTHER" id="PTHR18964">
    <property type="entry name" value="ROK (REPRESSOR, ORF, KINASE) FAMILY"/>
    <property type="match status" value="1"/>
</dbReference>
<dbReference type="PANTHER" id="PTHR18964:SF149">
    <property type="entry name" value="BIFUNCTIONAL UDP-N-ACETYLGLUCOSAMINE 2-EPIMERASE_N-ACETYLMANNOSAMINE KINASE"/>
    <property type="match status" value="1"/>
</dbReference>
<evidence type="ECO:0000256" key="1">
    <source>
        <dbReference type="ARBA" id="ARBA00006479"/>
    </source>
</evidence>
<comment type="caution">
    <text evidence="2">The sequence shown here is derived from an EMBL/GenBank/DDBJ whole genome shotgun (WGS) entry which is preliminary data.</text>
</comment>
<dbReference type="OrthoDB" id="49685at2"/>
<reference evidence="2 3" key="1">
    <citation type="submission" date="2017-12" db="EMBL/GenBank/DDBJ databases">
        <authorList>
            <person name="Hurst M.R.H."/>
        </authorList>
    </citation>
    <scope>NUCLEOTIDE SEQUENCE [LARGE SCALE GENOMIC DNA]</scope>
    <source>
        <strain evidence="2 3">SY-3-19</strain>
    </source>
</reference>
<dbReference type="Gene3D" id="1.10.10.10">
    <property type="entry name" value="Winged helix-like DNA-binding domain superfamily/Winged helix DNA-binding domain"/>
    <property type="match status" value="1"/>
</dbReference>
<evidence type="ECO:0000313" key="2">
    <source>
        <dbReference type="EMBL" id="PQA88243.1"/>
    </source>
</evidence>
<keyword evidence="3" id="KW-1185">Reference proteome</keyword>
<dbReference type="InterPro" id="IPR036390">
    <property type="entry name" value="WH_DNA-bd_sf"/>
</dbReference>
<dbReference type="InterPro" id="IPR043129">
    <property type="entry name" value="ATPase_NBD"/>
</dbReference>
<dbReference type="Gene3D" id="3.30.420.40">
    <property type="match status" value="2"/>
</dbReference>
<protein>
    <recommendedName>
        <fullName evidence="4">ROK family transcriptional regulator</fullName>
    </recommendedName>
</protein>
<sequence>MNTKQTEPLSESERRIFETVWKLGPISRNDVAARTGLTAMTVSRLSKALEQRALVKDAIIRTGQRGNPTRPLSINPLGGCSVGLNFTRSTVEVGVIDLGGNFLQHSHRKISSASTQVLIDCVRETIDALAEAKSGHVERIFGVGVALPGDFEEKGRVLAAHPLFADLRHRDLADEFEKRLGLPFFMNSDSNSATVGERLLGAGRNFETYIYVYLGYGVGGGLVIRGEPFFGMNNNAGIIGVHFPDNKPRPSGLDLMNTLHEAGHGVEDFQDLEKIDLAADPACRDWIKRAGGQLRTTLRFPARLIDPEAIIIGGRLPNEVHHMLAVEIDRPDFCTETELEQKMPRPRVLGSMLGARAGVIGAAALPIYAALFNDDAA</sequence>
<dbReference type="SUPFAM" id="SSF53067">
    <property type="entry name" value="Actin-like ATPase domain"/>
    <property type="match status" value="1"/>
</dbReference>
<gene>
    <name evidence="2" type="ORF">CW354_08035</name>
</gene>
<proteinExistence type="inferred from homology"/>
<dbReference type="SUPFAM" id="SSF46785">
    <property type="entry name" value="Winged helix' DNA-binding domain"/>
    <property type="match status" value="1"/>
</dbReference>
<dbReference type="Pfam" id="PF00480">
    <property type="entry name" value="ROK"/>
    <property type="match status" value="1"/>
</dbReference>
<organism evidence="2 3">
    <name type="scientific">Hyphococcus luteus</name>
    <dbReference type="NCBI Taxonomy" id="2058213"/>
    <lineage>
        <taxon>Bacteria</taxon>
        <taxon>Pseudomonadati</taxon>
        <taxon>Pseudomonadota</taxon>
        <taxon>Alphaproteobacteria</taxon>
        <taxon>Parvularculales</taxon>
        <taxon>Parvularculaceae</taxon>
        <taxon>Hyphococcus</taxon>
    </lineage>
</organism>
<name>A0A2S7K6W0_9PROT</name>
<dbReference type="AlphaFoldDB" id="A0A2S7K6W0"/>
<dbReference type="Proteomes" id="UP000239504">
    <property type="component" value="Unassembled WGS sequence"/>
</dbReference>